<accession>G0L6Z9</accession>
<dbReference type="HOGENOM" id="CLU_1969725_0_0_10"/>
<gene>
    <name evidence="1" type="ordered locus">zobellia_4642</name>
</gene>
<evidence type="ECO:0000313" key="2">
    <source>
        <dbReference type="Proteomes" id="UP000008898"/>
    </source>
</evidence>
<dbReference type="STRING" id="63186.ZOBELLIA_4642"/>
<protein>
    <submittedName>
        <fullName evidence="1">Hypothetical membrane protein</fullName>
    </submittedName>
</protein>
<organism evidence="1 2">
    <name type="scientific">Zobellia galactanivorans (strain DSM 12802 / CCUG 47099 / CIP 106680 / NCIMB 13871 / Dsij)</name>
    <dbReference type="NCBI Taxonomy" id="63186"/>
    <lineage>
        <taxon>Bacteria</taxon>
        <taxon>Pseudomonadati</taxon>
        <taxon>Bacteroidota</taxon>
        <taxon>Flavobacteriia</taxon>
        <taxon>Flavobacteriales</taxon>
        <taxon>Flavobacteriaceae</taxon>
        <taxon>Zobellia</taxon>
    </lineage>
</organism>
<name>G0L6Z9_ZOBGA</name>
<dbReference type="OrthoDB" id="1451052at2"/>
<dbReference type="EMBL" id="FP476056">
    <property type="protein sequence ID" value="CAZ98777.1"/>
    <property type="molecule type" value="Genomic_DNA"/>
</dbReference>
<dbReference type="AlphaFoldDB" id="G0L6Z9"/>
<reference evidence="1 2" key="2">
    <citation type="journal article" date="2012" name="Environ. Microbiol.">
        <title>Characterization of the first alginolytic operons in a marine bacterium: from their emergence in marine Flavobacteriia to their independent transfers to marine Proteobacteria and human gut Bacteroides.</title>
        <authorList>
            <person name="Thomas F."/>
            <person name="Barbeyron T."/>
            <person name="Tonon T."/>
            <person name="Genicot S."/>
            <person name="Czjzek M."/>
            <person name="Michel G."/>
        </authorList>
    </citation>
    <scope>NUCLEOTIDE SEQUENCE [LARGE SCALE GENOMIC DNA]</scope>
    <source>
        <strain evidence="2">DSM 12802 / CCUG 47099 / CIP 106680 / NCIMB 13871 / Dsij</strain>
    </source>
</reference>
<evidence type="ECO:0000313" key="1">
    <source>
        <dbReference type="EMBL" id="CAZ98777.1"/>
    </source>
</evidence>
<sequence>MKTKWASCIWLVLFGVGLGFGQGKAMEVNNYRFGQPEHYLDGYSMNFQYQNGVAIHMIFYDGRAKYEWVGGPSRGNEDTCCRDCQGLFDFDKMLMHISIIIGYRNKPERRLKTISQSGIIDHLKIAE</sequence>
<keyword evidence="2" id="KW-1185">Reference proteome</keyword>
<dbReference type="KEGG" id="zga:ZOBELLIA_4642"/>
<dbReference type="Proteomes" id="UP000008898">
    <property type="component" value="Chromosome"/>
</dbReference>
<dbReference type="RefSeq" id="WP_013995964.1">
    <property type="nucleotide sequence ID" value="NC_015844.1"/>
</dbReference>
<proteinExistence type="predicted"/>
<reference evidence="2" key="1">
    <citation type="submission" date="2009-07" db="EMBL/GenBank/DDBJ databases">
        <title>Complete genome sequence of Zobellia galactanivorans Dsij.</title>
        <authorList>
            <consortium name="Genoscope - CEA"/>
        </authorList>
    </citation>
    <scope>NUCLEOTIDE SEQUENCE [LARGE SCALE GENOMIC DNA]</scope>
    <source>
        <strain evidence="2">DSM 12802 / CCUG 47099 / CIP 106680 / NCIMB 13871 / Dsij</strain>
    </source>
</reference>